<dbReference type="InterPro" id="IPR011050">
    <property type="entry name" value="Pectin_lyase_fold/virulence"/>
</dbReference>
<evidence type="ECO:0000256" key="2">
    <source>
        <dbReference type="ARBA" id="ARBA00022525"/>
    </source>
</evidence>
<dbReference type="Gene3D" id="2.60.40.10">
    <property type="entry name" value="Immunoglobulins"/>
    <property type="match status" value="1"/>
</dbReference>
<dbReference type="SUPFAM" id="SSF141072">
    <property type="entry name" value="CalX-like"/>
    <property type="match status" value="2"/>
</dbReference>
<dbReference type="GO" id="GO:0016020">
    <property type="term" value="C:membrane"/>
    <property type="evidence" value="ECO:0007669"/>
    <property type="project" value="InterPro"/>
</dbReference>
<dbReference type="InterPro" id="IPR003644">
    <property type="entry name" value="Calx_beta"/>
</dbReference>
<organism evidence="8">
    <name type="scientific">marine sediment metagenome</name>
    <dbReference type="NCBI Taxonomy" id="412755"/>
    <lineage>
        <taxon>unclassified sequences</taxon>
        <taxon>metagenomes</taxon>
        <taxon>ecological metagenomes</taxon>
    </lineage>
</organism>
<dbReference type="SUPFAM" id="SSF49478">
    <property type="entry name" value="Cna protein B-type domain"/>
    <property type="match status" value="1"/>
</dbReference>
<dbReference type="InterPro" id="IPR039448">
    <property type="entry name" value="Beta_helix"/>
</dbReference>
<dbReference type="SMART" id="SM00237">
    <property type="entry name" value="Calx_beta"/>
    <property type="match status" value="2"/>
</dbReference>
<dbReference type="InterPro" id="IPR000859">
    <property type="entry name" value="CUB_dom"/>
</dbReference>
<keyword evidence="3" id="KW-0732">Signal</keyword>
<keyword evidence="5" id="KW-0106">Calcium</keyword>
<name>A0A0F9P9C7_9ZZZZ</name>
<proteinExistence type="predicted"/>
<accession>A0A0F9P9C7</accession>
<dbReference type="Pfam" id="PF03160">
    <property type="entry name" value="Calx-beta"/>
    <property type="match status" value="2"/>
</dbReference>
<dbReference type="Pfam" id="PF00431">
    <property type="entry name" value="CUB"/>
    <property type="match status" value="1"/>
</dbReference>
<keyword evidence="2" id="KW-0964">Secreted</keyword>
<sequence length="1497" mass="157126">MSFNKIYLLFSIIFAVSIGYGQETFRDNFSSVSYSNNDGTQNWATDWIENGDTNLGPTAQYIYINGNRLNFYYLFGENIRRTANLSGASTATLSFNWQTTGLSGGKAIIVQASNNGGASYTTIASMNGNNSSGTINQSITAYISSNTTIRFSSNGNNWDNNDYAYIDNVQIQVDQLVPTLFIDDVTVNESDGLANFTVVHNGAATSGPFTVNYTTSNGTATAGIDYETTTGTLNFSGSSGDSEIISVPILDDTELENLETFTVQMTSASNYAVNISDTAIATITDNDAITMTNGTTSNECDMVFLDPGRLGNYANNLNVTHTLCPSAGTDYVSVDFTSFDVANFDFLNIYDGNSTGATLIGQYNNSNVPKTITASPGGSGCLTFRFTSNNNSTGTGFQANIKCSVEGPRLVIDDVFVDEDAGTAVFTVTSTRVAHGRNIFLLGFVNTQFSVNYTTTNGSALAGSDYNTTTGTLTFNGAIGNQRTISVPITNDGVPEFDENFFIEFISVNAPDANVNIDDTGVGTINSQILSNVPLTLFKQFDGDFDYTTTGGSLRTQSNSVNPCTIQASSSNRLVSPIPNTGSVQAAYLYWAHSSYVRDEQVTFEGQTVNASSVYQTTFNASGTNLSFFGYVSDVTDLVQNIDNINTNDFDFSDLTIDTSNNFCATATVLGGWSLIVFYEDPNLPAVNINLYQGFDGLQNSGTSFTLDSFFAIAGAGAKSTFLSWEGDFTLDGNTGTNPEALSITNQGGNTFNLTGDGGNPGNNSYNSTIYDNTTTPIYNLSGIYGLDLDTYDISSFITPGDSQVTANVDVGQDYIINNAVVIKVPSNLITGTVFEDLNYPGGNGRNQATSSGISISGAIVELFESNGTFLERKNTNVNGDYTFAGMEDGDYLVKVVNSSVRSTRGGGLNCTVCFPVQTYRNFGDANLLIDVTTEIGGADPSATQDAALGILTDAQSVSEVSVASNGVAGVDFGFNFNTIVNTNEDGQGSLEQFIINSNNLEETGLNIEANSIFDPASGEDTSIFMIPPTGDALGRSADTNFSGGYFDILIANGNPLSVIAGTTTHIDGRTQTAYSGNTNSGTVGSGGSTVGTSANTLPIYDLPEIQIHKNNGDVLRLQGINTTIRNISVFANNNAGIQVLGGSSIISNTLLGVSAFGLNAGNIDYGIEIIGGSTIIDGNYIATNTDAGIVIDGGTSTIIQNNHITTNGDAACDDNITITNGSGIVIQQNLIENAASLGIDGDGIPGNVGILGNTIIASGQNGGSCNGNIENAGIRLDGSDSSIINNIIASNGGAGIVLAGGNTSGNLISQNAIYANGTISPALGIDIDVTDGFGDGVTINDGNDSDNGPNGALNFPVLSGAYISGTNLIIEGWARPNTTVEIFLTDINEGTATAGDNQLGNSTDYGEGQTFLGTFVEGSALDTNSTTSSYLDEDGNTDNTNKFKFNLALPSGVTLGDFITTTATLGNSTSEFSPISILKVYTVITNRRITYRVGKN</sequence>
<dbReference type="Gene3D" id="2.60.120.290">
    <property type="entry name" value="Spermadhesin, CUB domain"/>
    <property type="match status" value="1"/>
</dbReference>
<dbReference type="Gene3D" id="2.60.40.2030">
    <property type="match status" value="2"/>
</dbReference>
<protein>
    <recommendedName>
        <fullName evidence="7">CUB domain-containing protein</fullName>
    </recommendedName>
</protein>
<evidence type="ECO:0000256" key="4">
    <source>
        <dbReference type="ARBA" id="ARBA00022737"/>
    </source>
</evidence>
<dbReference type="PANTHER" id="PTHR46682">
    <property type="entry name" value="ADHESION G-PROTEIN COUPLED RECEPTOR V1"/>
    <property type="match status" value="1"/>
</dbReference>
<keyword evidence="4" id="KW-0677">Repeat</keyword>
<dbReference type="InterPro" id="IPR033764">
    <property type="entry name" value="Sdr_B"/>
</dbReference>
<evidence type="ECO:0000256" key="5">
    <source>
        <dbReference type="ARBA" id="ARBA00022837"/>
    </source>
</evidence>
<dbReference type="InterPro" id="IPR026919">
    <property type="entry name" value="ADGRV1"/>
</dbReference>
<reference evidence="8" key="1">
    <citation type="journal article" date="2015" name="Nature">
        <title>Complex archaea that bridge the gap between prokaryotes and eukaryotes.</title>
        <authorList>
            <person name="Spang A."/>
            <person name="Saw J.H."/>
            <person name="Jorgensen S.L."/>
            <person name="Zaremba-Niedzwiedzka K."/>
            <person name="Martijn J."/>
            <person name="Lind A.E."/>
            <person name="van Eijk R."/>
            <person name="Schleper C."/>
            <person name="Guy L."/>
            <person name="Ettema T.J."/>
        </authorList>
    </citation>
    <scope>NUCLEOTIDE SEQUENCE</scope>
</reference>
<comment type="subcellular location">
    <subcellularLocation>
        <location evidence="1">Secreted</location>
    </subcellularLocation>
</comment>
<dbReference type="PROSITE" id="PS01180">
    <property type="entry name" value="CUB"/>
    <property type="match status" value="1"/>
</dbReference>
<dbReference type="Pfam" id="PF13229">
    <property type="entry name" value="Beta_helix"/>
    <property type="match status" value="1"/>
</dbReference>
<dbReference type="GO" id="GO:0005576">
    <property type="term" value="C:extracellular region"/>
    <property type="evidence" value="ECO:0007669"/>
    <property type="project" value="UniProtKB-SubCell"/>
</dbReference>
<dbReference type="SUPFAM" id="SSF51126">
    <property type="entry name" value="Pectin lyase-like"/>
    <property type="match status" value="1"/>
</dbReference>
<evidence type="ECO:0000313" key="8">
    <source>
        <dbReference type="EMBL" id="KKN28425.1"/>
    </source>
</evidence>
<dbReference type="Pfam" id="PF17210">
    <property type="entry name" value="SdrD_B"/>
    <property type="match status" value="1"/>
</dbReference>
<dbReference type="InterPro" id="IPR035914">
    <property type="entry name" value="Sperma_CUB_dom_sf"/>
</dbReference>
<feature type="domain" description="CUB" evidence="7">
    <location>
        <begin position="292"/>
        <end position="404"/>
    </location>
</feature>
<dbReference type="GO" id="GO:0004930">
    <property type="term" value="F:G protein-coupled receptor activity"/>
    <property type="evidence" value="ECO:0007669"/>
    <property type="project" value="InterPro"/>
</dbReference>
<dbReference type="Gene3D" id="2.60.120.260">
    <property type="entry name" value="Galactose-binding domain-like"/>
    <property type="match status" value="1"/>
</dbReference>
<dbReference type="SMART" id="SM00710">
    <property type="entry name" value="PbH1"/>
    <property type="match status" value="8"/>
</dbReference>
<dbReference type="InterPro" id="IPR013783">
    <property type="entry name" value="Ig-like_fold"/>
</dbReference>
<dbReference type="InterPro" id="IPR006626">
    <property type="entry name" value="PbH1"/>
</dbReference>
<gene>
    <name evidence="8" type="ORF">LCGC14_0854420</name>
</gene>
<dbReference type="PANTHER" id="PTHR46682:SF1">
    <property type="entry name" value="ADHESION G-PROTEIN COUPLED RECEPTOR V1"/>
    <property type="match status" value="1"/>
</dbReference>
<dbReference type="SUPFAM" id="SSF49854">
    <property type="entry name" value="Spermadhesin, CUB domain"/>
    <property type="match status" value="1"/>
</dbReference>
<keyword evidence="6" id="KW-1015">Disulfide bond</keyword>
<dbReference type="SMART" id="SM00042">
    <property type="entry name" value="CUB"/>
    <property type="match status" value="1"/>
</dbReference>
<dbReference type="InterPro" id="IPR038081">
    <property type="entry name" value="CalX-like_sf"/>
</dbReference>
<evidence type="ECO:0000256" key="6">
    <source>
        <dbReference type="ARBA" id="ARBA00023157"/>
    </source>
</evidence>
<dbReference type="EMBL" id="LAZR01002565">
    <property type="protein sequence ID" value="KKN28425.1"/>
    <property type="molecule type" value="Genomic_DNA"/>
</dbReference>
<dbReference type="CDD" id="cd00041">
    <property type="entry name" value="CUB"/>
    <property type="match status" value="1"/>
</dbReference>
<evidence type="ECO:0000256" key="3">
    <source>
        <dbReference type="ARBA" id="ARBA00022729"/>
    </source>
</evidence>
<evidence type="ECO:0000256" key="1">
    <source>
        <dbReference type="ARBA" id="ARBA00004613"/>
    </source>
</evidence>
<evidence type="ECO:0000259" key="7">
    <source>
        <dbReference type="PROSITE" id="PS01180"/>
    </source>
</evidence>
<comment type="caution">
    <text evidence="8">The sequence shown here is derived from an EMBL/GenBank/DDBJ whole genome shotgun (WGS) entry which is preliminary data.</text>
</comment>